<feature type="chain" id="PRO_5044573419" evidence="2">
    <location>
        <begin position="22"/>
        <end position="180"/>
    </location>
</feature>
<dbReference type="RefSeq" id="XP_017326468.1">
    <property type="nucleotide sequence ID" value="XM_017470979.3"/>
</dbReference>
<proteinExistence type="predicted"/>
<accession>A0A2D0R7A1</accession>
<dbReference type="STRING" id="7998.ENSIPUP00000018007"/>
<dbReference type="PROSITE" id="PS00615">
    <property type="entry name" value="C_TYPE_LECTIN_1"/>
    <property type="match status" value="1"/>
</dbReference>
<dbReference type="PROSITE" id="PS50041">
    <property type="entry name" value="C_TYPE_LECTIN_2"/>
    <property type="match status" value="1"/>
</dbReference>
<dbReference type="GeneID" id="128628616"/>
<dbReference type="OrthoDB" id="418245at2759"/>
<protein>
    <submittedName>
        <fullName evidence="5 6">Lactose-binding lectin l-2 isoform X1</fullName>
    </submittedName>
</protein>
<name>A0A2D0R7A1_ICTPU</name>
<dbReference type="InterPro" id="IPR001304">
    <property type="entry name" value="C-type_lectin-like"/>
</dbReference>
<evidence type="ECO:0000313" key="6">
    <source>
        <dbReference type="RefSeq" id="XP_053537571.1"/>
    </source>
</evidence>
<keyword evidence="1" id="KW-1015">Disulfide bond</keyword>
<keyword evidence="2" id="KW-0732">Signal</keyword>
<dbReference type="PRINTS" id="PR01504">
    <property type="entry name" value="PNCREATITSAP"/>
</dbReference>
<dbReference type="KEGG" id="ipu:128628616"/>
<dbReference type="InterPro" id="IPR050111">
    <property type="entry name" value="C-type_lectin/snaclec_domain"/>
</dbReference>
<sequence length="180" mass="20979">MARQTEVMLLLILATAATVFADVVNTETAADFDQIVKESKERRVDSKCSTCCPNGWVKYERRCFLYQAGMDWASAEKRCLDLGAHLVSIHNEREYQLVKSVIRAHDPWENPTWIGLNACQKKYFFFWSDGTKLTYTKWNPNEPNFNNRECCVHMNWSDSKNWNDIPCDHSYPFVCAKSIY</sequence>
<dbReference type="InterPro" id="IPR016187">
    <property type="entry name" value="CTDL_fold"/>
</dbReference>
<feature type="signal peptide" evidence="2">
    <location>
        <begin position="1"/>
        <end position="21"/>
    </location>
</feature>
<dbReference type="SMART" id="SM00034">
    <property type="entry name" value="CLECT"/>
    <property type="match status" value="1"/>
</dbReference>
<keyword evidence="4" id="KW-1185">Reference proteome</keyword>
<dbReference type="CDD" id="cd00037">
    <property type="entry name" value="CLECT"/>
    <property type="match status" value="1"/>
</dbReference>
<dbReference type="AlphaFoldDB" id="A0A2D0R7A1"/>
<evidence type="ECO:0000313" key="5">
    <source>
        <dbReference type="RefSeq" id="XP_017326468.1"/>
    </source>
</evidence>
<evidence type="ECO:0000313" key="4">
    <source>
        <dbReference type="Proteomes" id="UP000221080"/>
    </source>
</evidence>
<reference evidence="5 6" key="2">
    <citation type="submission" date="2025-04" db="UniProtKB">
        <authorList>
            <consortium name="RefSeq"/>
        </authorList>
    </citation>
    <scope>IDENTIFICATION</scope>
    <source>
        <tissue evidence="5 6">Blood</tissue>
    </source>
</reference>
<dbReference type="Pfam" id="PF00059">
    <property type="entry name" value="Lectin_C"/>
    <property type="match status" value="1"/>
</dbReference>
<dbReference type="RefSeq" id="XP_053537571.1">
    <property type="nucleotide sequence ID" value="XM_053681596.1"/>
</dbReference>
<evidence type="ECO:0000256" key="2">
    <source>
        <dbReference type="SAM" id="SignalP"/>
    </source>
</evidence>
<evidence type="ECO:0000256" key="1">
    <source>
        <dbReference type="ARBA" id="ARBA00023157"/>
    </source>
</evidence>
<organism evidence="4 5">
    <name type="scientific">Ictalurus punctatus</name>
    <name type="common">Channel catfish</name>
    <name type="synonym">Silurus punctatus</name>
    <dbReference type="NCBI Taxonomy" id="7998"/>
    <lineage>
        <taxon>Eukaryota</taxon>
        <taxon>Metazoa</taxon>
        <taxon>Chordata</taxon>
        <taxon>Craniata</taxon>
        <taxon>Vertebrata</taxon>
        <taxon>Euteleostomi</taxon>
        <taxon>Actinopterygii</taxon>
        <taxon>Neopterygii</taxon>
        <taxon>Teleostei</taxon>
        <taxon>Ostariophysi</taxon>
        <taxon>Siluriformes</taxon>
        <taxon>Ictaluridae</taxon>
        <taxon>Ictalurus</taxon>
    </lineage>
</organism>
<gene>
    <name evidence="5 6" type="primary">LOC128628616</name>
</gene>
<dbReference type="SUPFAM" id="SSF56436">
    <property type="entry name" value="C-type lectin-like"/>
    <property type="match status" value="1"/>
</dbReference>
<feature type="domain" description="C-type lectin" evidence="3">
    <location>
        <begin position="59"/>
        <end position="176"/>
    </location>
</feature>
<dbReference type="PANTHER" id="PTHR22803">
    <property type="entry name" value="MANNOSE, PHOSPHOLIPASE, LECTIN RECEPTOR RELATED"/>
    <property type="match status" value="1"/>
</dbReference>
<dbReference type="Proteomes" id="UP000221080">
    <property type="component" value="Chromosome 7"/>
</dbReference>
<dbReference type="InterPro" id="IPR016186">
    <property type="entry name" value="C-type_lectin-like/link_sf"/>
</dbReference>
<evidence type="ECO:0000259" key="3">
    <source>
        <dbReference type="PROSITE" id="PS50041"/>
    </source>
</evidence>
<reference evidence="4" key="1">
    <citation type="journal article" date="2016" name="Nat. Commun.">
        <title>The channel catfish genome sequence provides insights into the evolution of scale formation in teleosts.</title>
        <authorList>
            <person name="Liu Z."/>
            <person name="Liu S."/>
            <person name="Yao J."/>
            <person name="Bao L."/>
            <person name="Zhang J."/>
            <person name="Li Y."/>
            <person name="Jiang C."/>
            <person name="Sun L."/>
            <person name="Wang R."/>
            <person name="Zhang Y."/>
            <person name="Zhou T."/>
            <person name="Zeng Q."/>
            <person name="Fu Q."/>
            <person name="Gao S."/>
            <person name="Li N."/>
            <person name="Koren S."/>
            <person name="Jiang Y."/>
            <person name="Zimin A."/>
            <person name="Xu P."/>
            <person name="Phillippy A.M."/>
            <person name="Geng X."/>
            <person name="Song L."/>
            <person name="Sun F."/>
            <person name="Li C."/>
            <person name="Wang X."/>
            <person name="Chen A."/>
            <person name="Jin Y."/>
            <person name="Yuan Z."/>
            <person name="Yang Y."/>
            <person name="Tan S."/>
            <person name="Peatman E."/>
            <person name="Lu J."/>
            <person name="Qin Z."/>
            <person name="Dunham R."/>
            <person name="Li Z."/>
            <person name="Sonstegard T."/>
            <person name="Feng J."/>
            <person name="Danzmann R.G."/>
            <person name="Schroeder S."/>
            <person name="Scheffler B."/>
            <person name="Duke M.V."/>
            <person name="Ballard L."/>
            <person name="Kucuktas H."/>
            <person name="Kaltenboeck L."/>
            <person name="Liu H."/>
            <person name="Armbruster J."/>
            <person name="Xie Y."/>
            <person name="Kirby M.L."/>
            <person name="Tian Y."/>
            <person name="Flanagan M.E."/>
            <person name="Mu W."/>
            <person name="Waldbieser G.C."/>
        </authorList>
    </citation>
    <scope>NUCLEOTIDE SEQUENCE [LARGE SCALE GENOMIC DNA]</scope>
    <source>
        <strain evidence="4">SDA103</strain>
    </source>
</reference>
<dbReference type="InterPro" id="IPR018378">
    <property type="entry name" value="C-type_lectin_CS"/>
</dbReference>
<dbReference type="Gene3D" id="3.10.100.10">
    <property type="entry name" value="Mannose-Binding Protein A, subunit A"/>
    <property type="match status" value="1"/>
</dbReference>